<protein>
    <submittedName>
        <fullName evidence="2">Uncharacterized protein</fullName>
    </submittedName>
</protein>
<feature type="region of interest" description="Disordered" evidence="1">
    <location>
        <begin position="534"/>
        <end position="614"/>
    </location>
</feature>
<feature type="compositionally biased region" description="Low complexity" evidence="1">
    <location>
        <begin position="589"/>
        <end position="607"/>
    </location>
</feature>
<dbReference type="Proteomes" id="UP001610728">
    <property type="component" value="Unassembled WGS sequence"/>
</dbReference>
<feature type="compositionally biased region" description="Polar residues" evidence="1">
    <location>
        <begin position="107"/>
        <end position="116"/>
    </location>
</feature>
<feature type="region of interest" description="Disordered" evidence="1">
    <location>
        <begin position="288"/>
        <end position="313"/>
    </location>
</feature>
<feature type="region of interest" description="Disordered" evidence="1">
    <location>
        <begin position="160"/>
        <end position="199"/>
    </location>
</feature>
<dbReference type="RefSeq" id="XP_070859963.1">
    <property type="nucleotide sequence ID" value="XM_071002022.1"/>
</dbReference>
<dbReference type="EMBL" id="JABSNW010000003">
    <property type="protein sequence ID" value="KAL2888783.1"/>
    <property type="molecule type" value="Genomic_DNA"/>
</dbReference>
<proteinExistence type="predicted"/>
<evidence type="ECO:0000256" key="1">
    <source>
        <dbReference type="SAM" id="MobiDB-lite"/>
    </source>
</evidence>
<feature type="region of interest" description="Disordered" evidence="1">
    <location>
        <begin position="1"/>
        <end position="80"/>
    </location>
</feature>
<dbReference type="GeneID" id="98117101"/>
<keyword evidence="3" id="KW-1185">Reference proteome</keyword>
<feature type="region of interest" description="Disordered" evidence="1">
    <location>
        <begin position="215"/>
        <end position="234"/>
    </location>
</feature>
<sequence length="635" mass="68157">MDLTRPSGFHSAIPTDADSKTDPHIVKASLTPITRARALSDSSQSTPIKLSPSPLIVESSRASKDDSSIKESSAVTPVTPIRASFPRKAAGLAAQLPAPSRDFGSPLGSSSVQQNVKPAPPSPKLTDHPQIYSSPTNIIPRRSRGLDFSRAATSLHHSTLAEQHNLDSSPTVGSSRVASHPHRRSGDYGGTEQSSSSLWSVMGGQDRGLISAAIASGARAPSPDTDSSSDNDVMDEDMEEPYITTPHIQRTAMPPMGWPGNAPVNSLMSYRDKTRPKKLPKRRIRTPMGLGFSNISKSPPSGLAKDGPLGMAHSRRDSISWQANQLHISNSDPDDSVRSIGDGADRSVIRKVTTKRGNLLPKTKGFARIKAALAEETAPIDSESRREAEVVRQVMESDRPEPRNIMPKSVSTTAHSSPNLAPVDSADEVVEDDMMIEATNALSAAWKKNLPPNGKLLWDSVASKSIGSGALQNHTTPPLGPIRTRAMSTFSDDLTMESPLLTSTTQMDGKPPALSLSVNMPQLPTAAEITRRINNKRRRDDDFDPMSFKRRAVSPSLSVHNSPIMQSPMQRDMPPWGPRPTSNGGDRPALLGTATSSSSASIESGTLNRSTKIPGRVGYQGMVDTNDGIMRMSIE</sequence>
<feature type="compositionally biased region" description="Polar residues" evidence="1">
    <location>
        <begin position="409"/>
        <end position="419"/>
    </location>
</feature>
<evidence type="ECO:0000313" key="2">
    <source>
        <dbReference type="EMBL" id="KAL2888783.1"/>
    </source>
</evidence>
<reference evidence="2 3" key="1">
    <citation type="submission" date="2020-05" db="EMBL/GenBank/DDBJ databases">
        <title>Ceratocystis lukuohia genome.</title>
        <authorList>
            <person name="Harrington T.C."/>
            <person name="Kim K."/>
            <person name="Mayers C.G."/>
        </authorList>
    </citation>
    <scope>NUCLEOTIDE SEQUENCE [LARGE SCALE GENOMIC DNA]</scope>
    <source>
        <strain evidence="2 3">C4212</strain>
    </source>
</reference>
<gene>
    <name evidence="2" type="ORF">HOO65_030284</name>
</gene>
<name>A0ABR4MKH6_9PEZI</name>
<organism evidence="2 3">
    <name type="scientific">Ceratocystis lukuohia</name>
    <dbReference type="NCBI Taxonomy" id="2019550"/>
    <lineage>
        <taxon>Eukaryota</taxon>
        <taxon>Fungi</taxon>
        <taxon>Dikarya</taxon>
        <taxon>Ascomycota</taxon>
        <taxon>Pezizomycotina</taxon>
        <taxon>Sordariomycetes</taxon>
        <taxon>Hypocreomycetidae</taxon>
        <taxon>Microascales</taxon>
        <taxon>Ceratocystidaceae</taxon>
        <taxon>Ceratocystis</taxon>
    </lineage>
</organism>
<evidence type="ECO:0000313" key="3">
    <source>
        <dbReference type="Proteomes" id="UP001610728"/>
    </source>
</evidence>
<dbReference type="PANTHER" id="PTHR42106:SF1">
    <property type="match status" value="1"/>
</dbReference>
<accession>A0ABR4MKH6</accession>
<feature type="compositionally biased region" description="Polar residues" evidence="1">
    <location>
        <begin position="555"/>
        <end position="569"/>
    </location>
</feature>
<feature type="region of interest" description="Disordered" evidence="1">
    <location>
        <begin position="394"/>
        <end position="422"/>
    </location>
</feature>
<comment type="caution">
    <text evidence="2">The sequence shown here is derived from an EMBL/GenBank/DDBJ whole genome shotgun (WGS) entry which is preliminary data.</text>
</comment>
<feature type="compositionally biased region" description="Polar residues" evidence="1">
    <location>
        <begin position="160"/>
        <end position="177"/>
    </location>
</feature>
<feature type="region of interest" description="Disordered" evidence="1">
    <location>
        <begin position="92"/>
        <end position="142"/>
    </location>
</feature>
<dbReference type="PANTHER" id="PTHR42106">
    <property type="entry name" value="CHROMOSOME 10, WHOLE GENOME SHOTGUN SEQUENCE"/>
    <property type="match status" value="1"/>
</dbReference>